<accession>A0A975GRT1</accession>
<protein>
    <submittedName>
        <fullName evidence="1">Uncharacterized protein</fullName>
    </submittedName>
</protein>
<sequence>MAWKIVKTRIGRAGGLKQRKNRQREWDQKYGEGNWAIGYVINEKFIFQEQALDTIYYRSYEEHFRTHPDDLKELICLAKKLRNPHAEATTGVDLQVPAIMKYLDENNLELQGNEMIDIGSWKGQASHPISIRLSPLHIKVVGDEKMTLEKFWQSKKCLAIWKED</sequence>
<dbReference type="KEGG" id="dmm:dnm_074140"/>
<reference evidence="1" key="1">
    <citation type="journal article" date="2021" name="Microb. Physiol.">
        <title>Proteogenomic Insights into the Physiology of Marine, Sulfate-Reducing, Filamentous Desulfonema limicola and Desulfonema magnum.</title>
        <authorList>
            <person name="Schnaars V."/>
            <person name="Wohlbrand L."/>
            <person name="Scheve S."/>
            <person name="Hinrichs C."/>
            <person name="Reinhardt R."/>
            <person name="Rabus R."/>
        </authorList>
    </citation>
    <scope>NUCLEOTIDE SEQUENCE</scope>
    <source>
        <strain evidence="1">4be13</strain>
    </source>
</reference>
<proteinExistence type="predicted"/>
<organism evidence="1 2">
    <name type="scientific">Desulfonema magnum</name>
    <dbReference type="NCBI Taxonomy" id="45655"/>
    <lineage>
        <taxon>Bacteria</taxon>
        <taxon>Pseudomonadati</taxon>
        <taxon>Thermodesulfobacteriota</taxon>
        <taxon>Desulfobacteria</taxon>
        <taxon>Desulfobacterales</taxon>
        <taxon>Desulfococcaceae</taxon>
        <taxon>Desulfonema</taxon>
    </lineage>
</organism>
<dbReference type="Proteomes" id="UP000663722">
    <property type="component" value="Chromosome"/>
</dbReference>
<keyword evidence="2" id="KW-1185">Reference proteome</keyword>
<dbReference type="AlphaFoldDB" id="A0A975GRT1"/>
<evidence type="ECO:0000313" key="2">
    <source>
        <dbReference type="Proteomes" id="UP000663722"/>
    </source>
</evidence>
<evidence type="ECO:0000313" key="1">
    <source>
        <dbReference type="EMBL" id="QTA91349.1"/>
    </source>
</evidence>
<gene>
    <name evidence="1" type="ORF">dnm_074140</name>
</gene>
<dbReference type="RefSeq" id="WP_207679168.1">
    <property type="nucleotide sequence ID" value="NZ_CP061800.1"/>
</dbReference>
<dbReference type="EMBL" id="CP061800">
    <property type="protein sequence ID" value="QTA91349.1"/>
    <property type="molecule type" value="Genomic_DNA"/>
</dbReference>
<name>A0A975GRT1_9BACT</name>